<evidence type="ECO:0000313" key="2">
    <source>
        <dbReference type="EMBL" id="MBA5604994.1"/>
    </source>
</evidence>
<dbReference type="Pfam" id="PF00990">
    <property type="entry name" value="GGDEF"/>
    <property type="match status" value="1"/>
</dbReference>
<keyword evidence="3" id="KW-1185">Reference proteome</keyword>
<dbReference type="PANTHER" id="PTHR46663:SF2">
    <property type="entry name" value="GGDEF DOMAIN-CONTAINING PROTEIN"/>
    <property type="match status" value="1"/>
</dbReference>
<proteinExistence type="predicted"/>
<dbReference type="InterPro" id="IPR029787">
    <property type="entry name" value="Nucleotide_cyclase"/>
</dbReference>
<dbReference type="Pfam" id="PF13185">
    <property type="entry name" value="GAF_2"/>
    <property type="match status" value="1"/>
</dbReference>
<dbReference type="Gene3D" id="3.30.70.270">
    <property type="match status" value="1"/>
</dbReference>
<dbReference type="CDD" id="cd01949">
    <property type="entry name" value="GGDEF"/>
    <property type="match status" value="1"/>
</dbReference>
<organism evidence="2 3">
    <name type="scientific">Rugamonas fusca</name>
    <dbReference type="NCBI Taxonomy" id="2758568"/>
    <lineage>
        <taxon>Bacteria</taxon>
        <taxon>Pseudomonadati</taxon>
        <taxon>Pseudomonadota</taxon>
        <taxon>Betaproteobacteria</taxon>
        <taxon>Burkholderiales</taxon>
        <taxon>Oxalobacteraceae</taxon>
        <taxon>Telluria group</taxon>
        <taxon>Rugamonas</taxon>
    </lineage>
</organism>
<evidence type="ECO:0000259" key="1">
    <source>
        <dbReference type="PROSITE" id="PS50887"/>
    </source>
</evidence>
<sequence length="342" mass="37371">MEHLPRFLRLDTATLLEVIRTHTEIARCGLDLGGVMALVCERAQALTHATGAIVEIAEGEEMVYRAVAGSAGAQLGLRIRMVGSLSGLCVRSRRILLCVDSETDERVDQAACRKVGLRSMAVIPLLHEDVAVGALKVISTEVNAFNERHTAVLELMSELIGAAMFHAAKLETNALYHSATHDALTNVANRALYYDRLRHGIALAKRRHERFGVLCIDMDGLKTINDHFGHRAGDAAIRAVAQRITATIRDSDLVARVGGDEFCVILSTVQTAANLEQKKLALCDAIERGFEFEGHRLNLGASIGAALYPDDASHLEQLLEAADQRMYTSKRMRKQQSLPALS</sequence>
<dbReference type="InterPro" id="IPR003018">
    <property type="entry name" value="GAF"/>
</dbReference>
<accession>A0A7W2EFM5</accession>
<dbReference type="RefSeq" id="WP_182215403.1">
    <property type="nucleotide sequence ID" value="NZ_JACEZS010000004.1"/>
</dbReference>
<dbReference type="PROSITE" id="PS50887">
    <property type="entry name" value="GGDEF"/>
    <property type="match status" value="1"/>
</dbReference>
<dbReference type="InterPro" id="IPR000160">
    <property type="entry name" value="GGDEF_dom"/>
</dbReference>
<protein>
    <submittedName>
        <fullName evidence="2">GGDEF domain-containing protein</fullName>
    </submittedName>
</protein>
<dbReference type="SUPFAM" id="SSF55781">
    <property type="entry name" value="GAF domain-like"/>
    <property type="match status" value="1"/>
</dbReference>
<dbReference type="InterPro" id="IPR052163">
    <property type="entry name" value="DGC-Regulatory_Protein"/>
</dbReference>
<dbReference type="Proteomes" id="UP000566711">
    <property type="component" value="Unassembled WGS sequence"/>
</dbReference>
<feature type="domain" description="GGDEF" evidence="1">
    <location>
        <begin position="209"/>
        <end position="342"/>
    </location>
</feature>
<dbReference type="SMART" id="SM00267">
    <property type="entry name" value="GGDEF"/>
    <property type="match status" value="1"/>
</dbReference>
<name>A0A7W2EFM5_9BURK</name>
<dbReference type="Gene3D" id="3.30.450.40">
    <property type="match status" value="1"/>
</dbReference>
<gene>
    <name evidence="2" type="ORF">H3H36_06405</name>
</gene>
<dbReference type="InterPro" id="IPR029016">
    <property type="entry name" value="GAF-like_dom_sf"/>
</dbReference>
<dbReference type="SUPFAM" id="SSF55073">
    <property type="entry name" value="Nucleotide cyclase"/>
    <property type="match status" value="1"/>
</dbReference>
<evidence type="ECO:0000313" key="3">
    <source>
        <dbReference type="Proteomes" id="UP000566711"/>
    </source>
</evidence>
<reference evidence="2 3" key="1">
    <citation type="submission" date="2020-07" db="EMBL/GenBank/DDBJ databases">
        <title>Novel species isolated from subtropical streams in China.</title>
        <authorList>
            <person name="Lu H."/>
        </authorList>
    </citation>
    <scope>NUCLEOTIDE SEQUENCE [LARGE SCALE GENOMIC DNA]</scope>
    <source>
        <strain evidence="2 3">FT3S</strain>
    </source>
</reference>
<dbReference type="NCBIfam" id="TIGR00254">
    <property type="entry name" value="GGDEF"/>
    <property type="match status" value="1"/>
</dbReference>
<dbReference type="AlphaFoldDB" id="A0A7W2EFM5"/>
<comment type="caution">
    <text evidence="2">The sequence shown here is derived from an EMBL/GenBank/DDBJ whole genome shotgun (WGS) entry which is preliminary data.</text>
</comment>
<dbReference type="PANTHER" id="PTHR46663">
    <property type="entry name" value="DIGUANYLATE CYCLASE DGCT-RELATED"/>
    <property type="match status" value="1"/>
</dbReference>
<dbReference type="SMART" id="SM00065">
    <property type="entry name" value="GAF"/>
    <property type="match status" value="1"/>
</dbReference>
<dbReference type="InterPro" id="IPR043128">
    <property type="entry name" value="Rev_trsase/Diguanyl_cyclase"/>
</dbReference>
<dbReference type="EMBL" id="JACEZS010000004">
    <property type="protein sequence ID" value="MBA5604994.1"/>
    <property type="molecule type" value="Genomic_DNA"/>
</dbReference>